<dbReference type="InterPro" id="IPR037401">
    <property type="entry name" value="SnoaL-like"/>
</dbReference>
<gene>
    <name evidence="2" type="ORF">GRI97_09305</name>
</gene>
<dbReference type="InterPro" id="IPR032710">
    <property type="entry name" value="NTF2-like_dom_sf"/>
</dbReference>
<organism evidence="2 3">
    <name type="scientific">Croceibacterium xixiisoli</name>
    <dbReference type="NCBI Taxonomy" id="1476466"/>
    <lineage>
        <taxon>Bacteria</taxon>
        <taxon>Pseudomonadati</taxon>
        <taxon>Pseudomonadota</taxon>
        <taxon>Alphaproteobacteria</taxon>
        <taxon>Sphingomonadales</taxon>
        <taxon>Erythrobacteraceae</taxon>
        <taxon>Croceibacterium</taxon>
    </lineage>
</organism>
<comment type="caution">
    <text evidence="2">The sequence shown here is derived from an EMBL/GenBank/DDBJ whole genome shotgun (WGS) entry which is preliminary data.</text>
</comment>
<protein>
    <submittedName>
        <fullName evidence="2">DUF4440 domain-containing protein</fullName>
    </submittedName>
</protein>
<evidence type="ECO:0000313" key="3">
    <source>
        <dbReference type="Proteomes" id="UP000469430"/>
    </source>
</evidence>
<dbReference type="SUPFAM" id="SSF54427">
    <property type="entry name" value="NTF2-like"/>
    <property type="match status" value="2"/>
</dbReference>
<dbReference type="RefSeq" id="WP_161390932.1">
    <property type="nucleotide sequence ID" value="NZ_JBHSCP010000001.1"/>
</dbReference>
<name>A0A6I4TSR1_9SPHN</name>
<dbReference type="Gene3D" id="3.10.450.50">
    <property type="match status" value="2"/>
</dbReference>
<dbReference type="OrthoDB" id="459617at2"/>
<dbReference type="Proteomes" id="UP000469430">
    <property type="component" value="Unassembled WGS sequence"/>
</dbReference>
<feature type="domain" description="SnoaL-like" evidence="1">
    <location>
        <begin position="11"/>
        <end position="121"/>
    </location>
</feature>
<sequence length="275" mass="30310">MGGDHPRFDYDAYIALFNSGDDAALIEHWFADDCVMESSGGLRRGKPAMREFLGWAHDGVRECPRVQHYLQDGRTVFAEIDMDFHATKARPDFPFGALLPGDSVTVKFLARYDIDDDGKVAWLKTMTWPPGQGVTHLPKLGPHPSQLAAYDAYTAAFSAGDPARYSLFYTEDVELALPSVPPIRGRDGIAAFYSAMFRTVRESLTVHGVEASETQIVADTTSRFTAVADAPDFVVGPLAQGEWIDVRVIVTYHLRDGLVERIAVQRAGEPVFGRG</sequence>
<feature type="domain" description="SnoaL-like" evidence="1">
    <location>
        <begin position="152"/>
        <end position="261"/>
    </location>
</feature>
<proteinExistence type="predicted"/>
<evidence type="ECO:0000259" key="1">
    <source>
        <dbReference type="Pfam" id="PF12680"/>
    </source>
</evidence>
<evidence type="ECO:0000313" key="2">
    <source>
        <dbReference type="EMBL" id="MXO99185.1"/>
    </source>
</evidence>
<keyword evidence="3" id="KW-1185">Reference proteome</keyword>
<accession>A0A6I4TSR1</accession>
<dbReference type="EMBL" id="WTYJ01000002">
    <property type="protein sequence ID" value="MXO99185.1"/>
    <property type="molecule type" value="Genomic_DNA"/>
</dbReference>
<dbReference type="Pfam" id="PF12680">
    <property type="entry name" value="SnoaL_2"/>
    <property type="match status" value="2"/>
</dbReference>
<reference evidence="2 3" key="1">
    <citation type="submission" date="2019-12" db="EMBL/GenBank/DDBJ databases">
        <title>Genomic-based taxomic classification of the family Erythrobacteraceae.</title>
        <authorList>
            <person name="Xu L."/>
        </authorList>
    </citation>
    <scope>NUCLEOTIDE SEQUENCE [LARGE SCALE GENOMIC DNA]</scope>
    <source>
        <strain evidence="2 3">S36</strain>
    </source>
</reference>
<dbReference type="AlphaFoldDB" id="A0A6I4TSR1"/>